<proteinExistence type="predicted"/>
<keyword evidence="1" id="KW-0732">Signal</keyword>
<dbReference type="RefSeq" id="WP_167940914.1">
    <property type="nucleotide sequence ID" value="NZ_JAATJA010000001.1"/>
</dbReference>
<evidence type="ECO:0000259" key="2">
    <source>
        <dbReference type="Pfam" id="PF00496"/>
    </source>
</evidence>
<dbReference type="GO" id="GO:0015833">
    <property type="term" value="P:peptide transport"/>
    <property type="evidence" value="ECO:0007669"/>
    <property type="project" value="TreeGrafter"/>
</dbReference>
<dbReference type="InterPro" id="IPR030678">
    <property type="entry name" value="Peptide/Ni-bd"/>
</dbReference>
<dbReference type="GO" id="GO:0043190">
    <property type="term" value="C:ATP-binding cassette (ABC) transporter complex"/>
    <property type="evidence" value="ECO:0007669"/>
    <property type="project" value="InterPro"/>
</dbReference>
<comment type="caution">
    <text evidence="3">The sequence shown here is derived from an EMBL/GenBank/DDBJ whole genome shotgun (WGS) entry which is preliminary data.</text>
</comment>
<dbReference type="Gene3D" id="3.10.105.10">
    <property type="entry name" value="Dipeptide-binding Protein, Domain 3"/>
    <property type="match status" value="1"/>
</dbReference>
<dbReference type="EMBL" id="JAATJA010000001">
    <property type="protein sequence ID" value="NJB67900.1"/>
    <property type="molecule type" value="Genomic_DNA"/>
</dbReference>
<dbReference type="Gene3D" id="3.40.190.10">
    <property type="entry name" value="Periplasmic binding protein-like II"/>
    <property type="match status" value="1"/>
</dbReference>
<dbReference type="InterPro" id="IPR039424">
    <property type="entry name" value="SBP_5"/>
</dbReference>
<dbReference type="CDD" id="cd08497">
    <property type="entry name" value="MbnE-like"/>
    <property type="match status" value="1"/>
</dbReference>
<dbReference type="SUPFAM" id="SSF53850">
    <property type="entry name" value="Periplasmic binding protein-like II"/>
    <property type="match status" value="1"/>
</dbReference>
<gene>
    <name evidence="3" type="ORF">GGQ74_001540</name>
</gene>
<keyword evidence="4" id="KW-1185">Reference proteome</keyword>
<organism evidence="3 4">
    <name type="scientific">Desulfobaculum xiamenense</name>
    <dbReference type="NCBI Taxonomy" id="995050"/>
    <lineage>
        <taxon>Bacteria</taxon>
        <taxon>Pseudomonadati</taxon>
        <taxon>Thermodesulfobacteriota</taxon>
        <taxon>Desulfovibrionia</taxon>
        <taxon>Desulfovibrionales</taxon>
        <taxon>Desulfovibrionaceae</taxon>
        <taxon>Desulfobaculum</taxon>
    </lineage>
</organism>
<accession>A0A846QLH8</accession>
<dbReference type="Pfam" id="PF00496">
    <property type="entry name" value="SBP_bac_5"/>
    <property type="match status" value="1"/>
</dbReference>
<dbReference type="InterPro" id="IPR000914">
    <property type="entry name" value="SBP_5_dom"/>
</dbReference>
<name>A0A846QLH8_9BACT</name>
<sequence>MTRLSLLLLALVAGITCFPSPLLAERVIVTHALTLSGPPELPADFPHFPYANPNAPKGGTLRQCAIGTFDNMNPFTPKGQLPSGYGLLHDSLTTTSDDEPFTQYCLVAQKIVMAEDRSWVEFHIDPRARFQDGTPITAEDVVFSYEATMRNIGSVMQRFFADITSVKAVDTLRVRYEFTPGTSREIPLQVSRLPIYPRHFWESRDLSRTMLEPIVGSGPYRMVSCKPGQEAVYERCADYWARDLPVRKGFHNFDTIRYEYYRDATVALEAFRAEHYDIREEHSAKRWRTLYTGPAFDAGDIVMERVRHREPLGIQGFFFNTRRPMFQDRRVRRAIVLAFDYEWTNRQLFWNELPRTTSYFTNSDLACSGLPSPEELALLEPFRDSLPPETFTAEHAFPTSDNSGFNRSNILAAADLLREAGFVLKDGTLTDSRTGRALRFQLLTDSASMRRVALPFARNLRKLGIDMSILVADTALFARKGQDFDFDMISSAFGHTLCPGRELRFYWHSDSKNLHGGRNVIGLDDPAVDALVDAIVTAPDRKATVTACRALDRVLLWGEYVVPLGASDVYRIAYRRSLAKPQRTPRHTVQINTWWAAPADASTGDAR</sequence>
<dbReference type="PIRSF" id="PIRSF002741">
    <property type="entry name" value="MppA"/>
    <property type="match status" value="1"/>
</dbReference>
<dbReference type="Proteomes" id="UP000580856">
    <property type="component" value="Unassembled WGS sequence"/>
</dbReference>
<dbReference type="PANTHER" id="PTHR30290">
    <property type="entry name" value="PERIPLASMIC BINDING COMPONENT OF ABC TRANSPORTER"/>
    <property type="match status" value="1"/>
</dbReference>
<dbReference type="GO" id="GO:1904680">
    <property type="term" value="F:peptide transmembrane transporter activity"/>
    <property type="evidence" value="ECO:0007669"/>
    <property type="project" value="TreeGrafter"/>
</dbReference>
<dbReference type="GO" id="GO:0030288">
    <property type="term" value="C:outer membrane-bounded periplasmic space"/>
    <property type="evidence" value="ECO:0007669"/>
    <property type="project" value="TreeGrafter"/>
</dbReference>
<protein>
    <submittedName>
        <fullName evidence="3">Microcin C transport system substrate-binding protein</fullName>
    </submittedName>
</protein>
<evidence type="ECO:0000313" key="4">
    <source>
        <dbReference type="Proteomes" id="UP000580856"/>
    </source>
</evidence>
<feature type="domain" description="Solute-binding protein family 5" evidence="2">
    <location>
        <begin position="107"/>
        <end position="495"/>
    </location>
</feature>
<dbReference type="AlphaFoldDB" id="A0A846QLH8"/>
<evidence type="ECO:0000313" key="3">
    <source>
        <dbReference type="EMBL" id="NJB67900.1"/>
    </source>
</evidence>
<evidence type="ECO:0000256" key="1">
    <source>
        <dbReference type="ARBA" id="ARBA00022729"/>
    </source>
</evidence>
<dbReference type="PANTHER" id="PTHR30290:SF64">
    <property type="entry name" value="ABC TRANSPORTER PERIPLASMIC BINDING PROTEIN"/>
    <property type="match status" value="1"/>
</dbReference>
<dbReference type="GO" id="GO:0042884">
    <property type="term" value="P:microcin transport"/>
    <property type="evidence" value="ECO:0007669"/>
    <property type="project" value="TreeGrafter"/>
</dbReference>
<reference evidence="3 4" key="1">
    <citation type="submission" date="2020-03" db="EMBL/GenBank/DDBJ databases">
        <title>Genomic Encyclopedia of Type Strains, Phase IV (KMG-IV): sequencing the most valuable type-strain genomes for metagenomic binning, comparative biology and taxonomic classification.</title>
        <authorList>
            <person name="Goeker M."/>
        </authorList>
    </citation>
    <scope>NUCLEOTIDE SEQUENCE [LARGE SCALE GENOMIC DNA]</scope>
    <source>
        <strain evidence="3 4">DSM 24233</strain>
    </source>
</reference>